<dbReference type="InterPro" id="IPR023753">
    <property type="entry name" value="FAD/NAD-binding_dom"/>
</dbReference>
<keyword evidence="13" id="KW-1185">Reference proteome</keyword>
<evidence type="ECO:0000256" key="1">
    <source>
        <dbReference type="ARBA" id="ARBA00001974"/>
    </source>
</evidence>
<dbReference type="SUPFAM" id="SSF51905">
    <property type="entry name" value="FAD/NAD(P)-binding domain"/>
    <property type="match status" value="1"/>
</dbReference>
<comment type="cofactor">
    <cofactor evidence="1">
        <name>FAD</name>
        <dbReference type="ChEBI" id="CHEBI:57692"/>
    </cofactor>
</comment>
<dbReference type="EMBL" id="NEVP01000006">
    <property type="protein sequence ID" value="OZI51690.1"/>
    <property type="molecule type" value="Genomic_DNA"/>
</dbReference>
<dbReference type="OrthoDB" id="9769238at2"/>
<keyword evidence="4" id="KW-0963">Cytoplasm</keyword>
<dbReference type="Proteomes" id="UP000216913">
    <property type="component" value="Unassembled WGS sequence"/>
</dbReference>
<dbReference type="Gene3D" id="3.50.50.60">
    <property type="entry name" value="FAD/NAD(P)-binding domain"/>
    <property type="match status" value="2"/>
</dbReference>
<evidence type="ECO:0000256" key="3">
    <source>
        <dbReference type="ARBA" id="ARBA00006442"/>
    </source>
</evidence>
<feature type="region of interest" description="Disordered" evidence="9">
    <location>
        <begin position="1"/>
        <end position="31"/>
    </location>
</feature>
<evidence type="ECO:0000313" key="12">
    <source>
        <dbReference type="EMBL" id="OZI51690.1"/>
    </source>
</evidence>
<reference evidence="12 13" key="1">
    <citation type="submission" date="2017-05" db="EMBL/GenBank/DDBJ databases">
        <title>Complete and WGS of Bordetella genogroups.</title>
        <authorList>
            <person name="Spilker T."/>
            <person name="LiPuma J."/>
        </authorList>
    </citation>
    <scope>NUCLEOTIDE SEQUENCE [LARGE SCALE GENOMIC DNA]</scope>
    <source>
        <strain evidence="12 13">AU10456</strain>
    </source>
</reference>
<accession>A0A261TRN4</accession>
<dbReference type="InterPro" id="IPR036188">
    <property type="entry name" value="FAD/NAD-bd_sf"/>
</dbReference>
<dbReference type="InterPro" id="IPR041364">
    <property type="entry name" value="Rbx-bd"/>
</dbReference>
<comment type="caution">
    <text evidence="12">The sequence shown here is derived from an EMBL/GenBank/DDBJ whole genome shotgun (WGS) entry which is preliminary data.</text>
</comment>
<dbReference type="PRINTS" id="PR00368">
    <property type="entry name" value="FADPNR"/>
</dbReference>
<evidence type="ECO:0000259" key="10">
    <source>
        <dbReference type="Pfam" id="PF07992"/>
    </source>
</evidence>
<dbReference type="GO" id="GO:0005737">
    <property type="term" value="C:cytoplasm"/>
    <property type="evidence" value="ECO:0007669"/>
    <property type="project" value="UniProtKB-SubCell"/>
</dbReference>
<keyword evidence="6" id="KW-0274">FAD</keyword>
<dbReference type="PANTHER" id="PTHR43429">
    <property type="entry name" value="PYRIDINE NUCLEOTIDE-DISULFIDE OXIDOREDUCTASE DOMAIN-CONTAINING"/>
    <property type="match status" value="1"/>
</dbReference>
<dbReference type="PANTHER" id="PTHR43429:SF3">
    <property type="entry name" value="NITRITE REDUCTASE [NAD(P)H]"/>
    <property type="match status" value="1"/>
</dbReference>
<protein>
    <recommendedName>
        <fullName evidence="14">FAD-dependent oxidoreductase</fullName>
    </recommendedName>
</protein>
<feature type="domain" description="FAD/NAD(P)-binding" evidence="10">
    <location>
        <begin position="42"/>
        <end position="328"/>
    </location>
</feature>
<organism evidence="12 13">
    <name type="scientific">Bordetella genomosp. 5</name>
    <dbReference type="NCBI Taxonomy" id="1395608"/>
    <lineage>
        <taxon>Bacteria</taxon>
        <taxon>Pseudomonadati</taxon>
        <taxon>Pseudomonadota</taxon>
        <taxon>Betaproteobacteria</taxon>
        <taxon>Burkholderiales</taxon>
        <taxon>Alcaligenaceae</taxon>
        <taxon>Bordetella</taxon>
    </lineage>
</organism>
<dbReference type="Pfam" id="PF18113">
    <property type="entry name" value="Rbx_binding"/>
    <property type="match status" value="1"/>
</dbReference>
<evidence type="ECO:0000259" key="11">
    <source>
        <dbReference type="Pfam" id="PF18113"/>
    </source>
</evidence>
<keyword evidence="7" id="KW-0560">Oxidoreductase</keyword>
<proteinExistence type="inferred from homology"/>
<evidence type="ECO:0000256" key="9">
    <source>
        <dbReference type="SAM" id="MobiDB-lite"/>
    </source>
</evidence>
<gene>
    <name evidence="12" type="ORF">CAL25_09120</name>
</gene>
<comment type="subcellular location">
    <subcellularLocation>
        <location evidence="2">Cytoplasm</location>
    </subcellularLocation>
</comment>
<evidence type="ECO:0000313" key="13">
    <source>
        <dbReference type="Proteomes" id="UP000216913"/>
    </source>
</evidence>
<evidence type="ECO:0008006" key="14">
    <source>
        <dbReference type="Google" id="ProtNLM"/>
    </source>
</evidence>
<name>A0A261TRN4_9BORD</name>
<sequence length="429" mass="45100">MSPTHGSVRSAARARRISRWSRSEHRPCSSTDLFTEREMTNTVVIIGSGMAGYNLARELRRSGSDRPIVVVCNDAGAAYLKPQLSNALSSGKSAEQLISQQASALAEQIGITIHPSTNVTRVDVASREVHCEAEAGPFSIGYADLVFATGARPNALAVEIDGSPWIRSVNHLEDFRALHERARTARAAVVVGAGLIGVELADDMAKHGLATHLISVDPMPLARLLPAAAQTYLRDCLTGNGIQFHGGTTVARITETSDGCANVLLTQGATLAADLIVIATGLSPRIDLATSAGLAVDRGIVTDEFLQTSNERVYAIGDCAAVQGQVQMFVAPLLQQARALAKTLAGERTSVRYQTTAIAVKSGSCPVRVVAPAPVTTGEWIADGIESGMQLRFVDDVGIVRGFAALGAASANTASLIKQLGTSMAERHA</sequence>
<evidence type="ECO:0000256" key="7">
    <source>
        <dbReference type="ARBA" id="ARBA00023002"/>
    </source>
</evidence>
<dbReference type="GO" id="GO:0016491">
    <property type="term" value="F:oxidoreductase activity"/>
    <property type="evidence" value="ECO:0007669"/>
    <property type="project" value="UniProtKB-KW"/>
</dbReference>
<dbReference type="InterPro" id="IPR050260">
    <property type="entry name" value="FAD-bd_OxRdtase"/>
</dbReference>
<evidence type="ECO:0000256" key="8">
    <source>
        <dbReference type="ARBA" id="ARBA00023027"/>
    </source>
</evidence>
<comment type="similarity">
    <text evidence="3">Belongs to the FAD-dependent oxidoreductase family.</text>
</comment>
<evidence type="ECO:0000256" key="2">
    <source>
        <dbReference type="ARBA" id="ARBA00004496"/>
    </source>
</evidence>
<dbReference type="PRINTS" id="PR00411">
    <property type="entry name" value="PNDRDTASEI"/>
</dbReference>
<evidence type="ECO:0000256" key="6">
    <source>
        <dbReference type="ARBA" id="ARBA00022827"/>
    </source>
</evidence>
<keyword evidence="8" id="KW-0520">NAD</keyword>
<dbReference type="Gene3D" id="3.30.390.120">
    <property type="match status" value="1"/>
</dbReference>
<evidence type="ECO:0000256" key="5">
    <source>
        <dbReference type="ARBA" id="ARBA00022630"/>
    </source>
</evidence>
<dbReference type="Pfam" id="PF07992">
    <property type="entry name" value="Pyr_redox_2"/>
    <property type="match status" value="1"/>
</dbReference>
<evidence type="ECO:0000256" key="4">
    <source>
        <dbReference type="ARBA" id="ARBA00022490"/>
    </source>
</evidence>
<dbReference type="AlphaFoldDB" id="A0A261TRN4"/>
<feature type="domain" description="Rubredoxin binding" evidence="11">
    <location>
        <begin position="351"/>
        <end position="420"/>
    </location>
</feature>
<keyword evidence="5" id="KW-0285">Flavoprotein</keyword>